<evidence type="ECO:0000256" key="4">
    <source>
        <dbReference type="ARBA" id="ARBA00035245"/>
    </source>
</evidence>
<dbReference type="PANTHER" id="PTHR11994">
    <property type="entry name" value="60S RIBOSOMAL PROTEIN L11-RELATED"/>
    <property type="match status" value="1"/>
</dbReference>
<dbReference type="KEGG" id="fng:JM64_00130"/>
<evidence type="ECO:0000313" key="11">
    <source>
        <dbReference type="EMBL" id="HGU42291.1"/>
    </source>
</evidence>
<dbReference type="InterPro" id="IPR020930">
    <property type="entry name" value="Ribosomal_uL5_bac-type"/>
</dbReference>
<dbReference type="HAMAP" id="MF_01333_B">
    <property type="entry name" value="Ribosomal_uL5_B"/>
    <property type="match status" value="1"/>
</dbReference>
<evidence type="ECO:0000313" key="10">
    <source>
        <dbReference type="EMBL" id="HGQ76952.1"/>
    </source>
</evidence>
<evidence type="ECO:0000313" key="9">
    <source>
        <dbReference type="EMBL" id="ANE40610.1"/>
    </source>
</evidence>
<evidence type="ECO:0000256" key="5">
    <source>
        <dbReference type="HAMAP-Rule" id="MF_01333"/>
    </source>
</evidence>
<dbReference type="GO" id="GO:0019843">
    <property type="term" value="F:rRNA binding"/>
    <property type="evidence" value="ECO:0007669"/>
    <property type="project" value="UniProtKB-UniRule"/>
</dbReference>
<dbReference type="GO" id="GO:0006412">
    <property type="term" value="P:translation"/>
    <property type="evidence" value="ECO:0007669"/>
    <property type="project" value="UniProtKB-UniRule"/>
</dbReference>
<dbReference type="GO" id="GO:0000049">
    <property type="term" value="F:tRNA binding"/>
    <property type="evidence" value="ECO:0007669"/>
    <property type="project" value="UniProtKB-UniRule"/>
</dbReference>
<gene>
    <name evidence="5" type="primary">rplE</name>
    <name evidence="11" type="ORF">ENT72_05175</name>
    <name evidence="10" type="ORF">ENU12_03360</name>
    <name evidence="9" type="ORF">JM64_00130</name>
</gene>
<accession>A0A172T0S8</accession>
<proteinExistence type="inferred from homology"/>
<dbReference type="GO" id="GO:0003735">
    <property type="term" value="F:structural constituent of ribosome"/>
    <property type="evidence" value="ECO:0007669"/>
    <property type="project" value="InterPro"/>
</dbReference>
<keyword evidence="5" id="KW-0694">RNA-binding</keyword>
<reference evidence="9 12" key="1">
    <citation type="submission" date="2014-08" db="EMBL/GenBank/DDBJ databases">
        <title>Fervidobacterium pennivorans DYC genome.</title>
        <authorList>
            <person name="Wushke S."/>
        </authorList>
    </citation>
    <scope>NUCLEOTIDE SEQUENCE [LARGE SCALE GENOMIC DNA]</scope>
    <source>
        <strain evidence="9 12">DYC</strain>
    </source>
</reference>
<dbReference type="PATRIC" id="fig|93466.3.peg.26"/>
<keyword evidence="2 5" id="KW-0689">Ribosomal protein</keyword>
<name>A0A172T0S8_FERPE</name>
<evidence type="ECO:0000256" key="6">
    <source>
        <dbReference type="RuleBase" id="RU003930"/>
    </source>
</evidence>
<dbReference type="InterPro" id="IPR022803">
    <property type="entry name" value="Ribosomal_uL5_dom_sf"/>
</dbReference>
<organism evidence="9 12">
    <name type="scientific">Fervidobacterium pennivorans</name>
    <dbReference type="NCBI Taxonomy" id="93466"/>
    <lineage>
        <taxon>Bacteria</taxon>
        <taxon>Thermotogati</taxon>
        <taxon>Thermotogota</taxon>
        <taxon>Thermotogae</taxon>
        <taxon>Thermotogales</taxon>
        <taxon>Fervidobacteriaceae</taxon>
        <taxon>Fervidobacterium</taxon>
    </lineage>
</organism>
<dbReference type="OrthoDB" id="9806626at2"/>
<comment type="function">
    <text evidence="5">This is 1 of the proteins that bind and probably mediate the attachment of the 5S RNA into the large ribosomal subunit, where it forms part of the central protuberance. In the 70S ribosome it contacts protein S13 of the 30S subunit (bridge B1b), connecting the 2 subunits; this bridge is implicated in subunit movement. Contacts the P site tRNA; the 5S rRNA and some of its associated proteins might help stabilize positioning of ribosome-bound tRNAs.</text>
</comment>
<evidence type="ECO:0000259" key="8">
    <source>
        <dbReference type="Pfam" id="PF00673"/>
    </source>
</evidence>
<protein>
    <recommendedName>
        <fullName evidence="4 5">Large ribosomal subunit protein uL5</fullName>
    </recommendedName>
</protein>
<keyword evidence="5" id="KW-0820">tRNA-binding</keyword>
<comment type="similarity">
    <text evidence="1 5 6">Belongs to the universal ribosomal protein uL5 family.</text>
</comment>
<evidence type="ECO:0000313" key="12">
    <source>
        <dbReference type="Proteomes" id="UP000077096"/>
    </source>
</evidence>
<dbReference type="InterPro" id="IPR002132">
    <property type="entry name" value="Ribosomal_uL5"/>
</dbReference>
<dbReference type="InterPro" id="IPR020929">
    <property type="entry name" value="Ribosomal_uL5_CS"/>
</dbReference>
<keyword evidence="3 5" id="KW-0687">Ribonucleoprotein</keyword>
<sequence>MAYEYVPLKDKYLNEVVPTLMKEFGYKNIHEVPRLVKVVINMGVGEGARNKEIIEAHARELALITGQKPLITRAKKSISNFKIRKGMTIGVKVTLRGPRMYNFVYKLVNLVLPKVRDFRGLNPNSFDGKGNYSFGLTEQLVFPEISPDQIKRIQGMDIIIVTTAKRDEEARRLLELLGFPFRKQ</sequence>
<dbReference type="SUPFAM" id="SSF55282">
    <property type="entry name" value="RL5-like"/>
    <property type="match status" value="1"/>
</dbReference>
<feature type="domain" description="Large ribosomal subunit protein uL5 C-terminal" evidence="8">
    <location>
        <begin position="89"/>
        <end position="181"/>
    </location>
</feature>
<dbReference type="InterPro" id="IPR031310">
    <property type="entry name" value="Ribosomal_uL5_N"/>
</dbReference>
<dbReference type="InterPro" id="IPR031309">
    <property type="entry name" value="Ribosomal_uL5_C"/>
</dbReference>
<dbReference type="Pfam" id="PF00673">
    <property type="entry name" value="Ribosomal_L5_C"/>
    <property type="match status" value="1"/>
</dbReference>
<evidence type="ECO:0000256" key="3">
    <source>
        <dbReference type="ARBA" id="ARBA00023274"/>
    </source>
</evidence>
<dbReference type="NCBIfam" id="NF000585">
    <property type="entry name" value="PRK00010.1"/>
    <property type="match status" value="1"/>
</dbReference>
<evidence type="ECO:0000256" key="1">
    <source>
        <dbReference type="ARBA" id="ARBA00008553"/>
    </source>
</evidence>
<dbReference type="GO" id="GO:0005840">
    <property type="term" value="C:ribosome"/>
    <property type="evidence" value="ECO:0007669"/>
    <property type="project" value="UniProtKB-KW"/>
</dbReference>
<dbReference type="PROSITE" id="PS00358">
    <property type="entry name" value="RIBOSOMAL_L5"/>
    <property type="match status" value="1"/>
</dbReference>
<dbReference type="GO" id="GO:1990904">
    <property type="term" value="C:ribonucleoprotein complex"/>
    <property type="evidence" value="ECO:0007669"/>
    <property type="project" value="UniProtKB-KW"/>
</dbReference>
<dbReference type="Pfam" id="PF00281">
    <property type="entry name" value="Ribosomal_L5"/>
    <property type="match status" value="1"/>
</dbReference>
<comment type="subunit">
    <text evidence="5">Part of the 50S ribosomal subunit; part of the 5S rRNA/L5/L18/L25 subcomplex. Contacts the 5S rRNA and the P site tRNA. Forms a bridge to the 30S subunit in the 70S ribosome.</text>
</comment>
<dbReference type="EMBL" id="DSZT01000161">
    <property type="protein sequence ID" value="HGU42291.1"/>
    <property type="molecule type" value="Genomic_DNA"/>
</dbReference>
<dbReference type="Gene3D" id="3.30.1440.10">
    <property type="match status" value="1"/>
</dbReference>
<dbReference type="FunFam" id="3.30.1440.10:FF:000001">
    <property type="entry name" value="50S ribosomal protein L5"/>
    <property type="match status" value="1"/>
</dbReference>
<dbReference type="Proteomes" id="UP000077096">
    <property type="component" value="Chromosome"/>
</dbReference>
<feature type="domain" description="Large ribosomal subunit protein uL5 N-terminal" evidence="7">
    <location>
        <begin position="28"/>
        <end position="84"/>
    </location>
</feature>
<evidence type="ECO:0000256" key="2">
    <source>
        <dbReference type="ARBA" id="ARBA00022980"/>
    </source>
</evidence>
<keyword evidence="5" id="KW-0699">rRNA-binding</keyword>
<dbReference type="EMBL" id="DTBH01000074">
    <property type="protein sequence ID" value="HGQ76952.1"/>
    <property type="molecule type" value="Genomic_DNA"/>
</dbReference>
<evidence type="ECO:0000259" key="7">
    <source>
        <dbReference type="Pfam" id="PF00281"/>
    </source>
</evidence>
<dbReference type="PIRSF" id="PIRSF002161">
    <property type="entry name" value="Ribosomal_L5"/>
    <property type="match status" value="1"/>
</dbReference>
<reference evidence="10" key="2">
    <citation type="journal article" date="2020" name="mSystems">
        <title>Genome- and Community-Level Interaction Insights into Carbon Utilization and Element Cycling Functions of Hydrothermarchaeota in Hydrothermal Sediment.</title>
        <authorList>
            <person name="Zhou Z."/>
            <person name="Liu Y."/>
            <person name="Xu W."/>
            <person name="Pan J."/>
            <person name="Luo Z.H."/>
            <person name="Li M."/>
        </authorList>
    </citation>
    <scope>NUCLEOTIDE SEQUENCE [LARGE SCALE GENOMIC DNA]</scope>
    <source>
        <strain evidence="11">SpSt-604</strain>
        <strain evidence="10">SpSt-640</strain>
    </source>
</reference>
<dbReference type="EMBL" id="CP011393">
    <property type="protein sequence ID" value="ANE40610.1"/>
    <property type="molecule type" value="Genomic_DNA"/>
</dbReference>
<dbReference type="AlphaFoldDB" id="A0A172T0S8"/>